<dbReference type="PANTHER" id="PTHR37524:SF2">
    <property type="entry name" value="RIBOSOMAL RNA METHYLTRANSFERASE FTSJ DOMAIN-CONTAINING PROTEIN"/>
    <property type="match status" value="1"/>
</dbReference>
<evidence type="ECO:0000313" key="2">
    <source>
        <dbReference type="EMBL" id="SNR81953.1"/>
    </source>
</evidence>
<keyword evidence="2" id="KW-0489">Methyltransferase</keyword>
<name>A0A238ZGW6_9BACT</name>
<evidence type="ECO:0000259" key="1">
    <source>
        <dbReference type="Pfam" id="PF01728"/>
    </source>
</evidence>
<dbReference type="EMBL" id="FZOC01000002">
    <property type="protein sequence ID" value="SNR81953.1"/>
    <property type="molecule type" value="Genomic_DNA"/>
</dbReference>
<gene>
    <name evidence="2" type="ORF">SAMN04488503_1490</name>
</gene>
<feature type="domain" description="Ribosomal RNA methyltransferase FtsJ" evidence="1">
    <location>
        <begin position="172"/>
        <end position="264"/>
    </location>
</feature>
<organism evidence="2 3">
    <name type="scientific">Humidesulfovibrio mexicanus</name>
    <dbReference type="NCBI Taxonomy" id="147047"/>
    <lineage>
        <taxon>Bacteria</taxon>
        <taxon>Pseudomonadati</taxon>
        <taxon>Thermodesulfobacteriota</taxon>
        <taxon>Desulfovibrionia</taxon>
        <taxon>Desulfovibrionales</taxon>
        <taxon>Desulfovibrionaceae</taxon>
        <taxon>Humidesulfovibrio</taxon>
    </lineage>
</organism>
<sequence>MSVDWLHSLPVALPRWMRDGVFTGYLAAPGFLPELLADLDVSGSAGPEHMVFGDLVFVRRAPCSAPAWAQNVWRNARLLAAPSIGQGARALRDIQRNWWPHPVRLARRAALIAEKLPRVSARPQVFGQPAPTAPLGSFTLWDEQTVIAASDCSSPYPDGQARFVEDRESAPSRAYLKLWEAFTLLGVQPACGELCLDFGSSPGGWTWVLASLGARVFSVDKAPLDPRISAMPQVEHCIGSGFGLEPRTAGGPGARVDWLCSDMACYPARLLELVTRWLDADACRNFVCTLKCQGEGDRETIRTFAEIPGARVMHLAHNKHELTWALIR</sequence>
<evidence type="ECO:0000313" key="3">
    <source>
        <dbReference type="Proteomes" id="UP000198324"/>
    </source>
</evidence>
<dbReference type="AlphaFoldDB" id="A0A238ZGW6"/>
<dbReference type="GO" id="GO:0008168">
    <property type="term" value="F:methyltransferase activity"/>
    <property type="evidence" value="ECO:0007669"/>
    <property type="project" value="UniProtKB-KW"/>
</dbReference>
<dbReference type="InterPro" id="IPR002877">
    <property type="entry name" value="RNA_MeTrfase_FtsJ_dom"/>
</dbReference>
<dbReference type="GO" id="GO:0032259">
    <property type="term" value="P:methylation"/>
    <property type="evidence" value="ECO:0007669"/>
    <property type="project" value="UniProtKB-KW"/>
</dbReference>
<dbReference type="Proteomes" id="UP000198324">
    <property type="component" value="Unassembled WGS sequence"/>
</dbReference>
<keyword evidence="3" id="KW-1185">Reference proteome</keyword>
<keyword evidence="2" id="KW-0808">Transferase</keyword>
<dbReference type="PANTHER" id="PTHR37524">
    <property type="entry name" value="RIBOSOMAL RNA LARGE SUBUNIT METHYLTRANSFERASE M"/>
    <property type="match status" value="1"/>
</dbReference>
<accession>A0A238ZGW6</accession>
<reference evidence="2 3" key="1">
    <citation type="submission" date="2017-06" db="EMBL/GenBank/DDBJ databases">
        <authorList>
            <person name="Kim H.J."/>
            <person name="Triplett B.A."/>
        </authorList>
    </citation>
    <scope>NUCLEOTIDE SEQUENCE [LARGE SCALE GENOMIC DNA]</scope>
    <source>
        <strain evidence="2 3">DSM 13116</strain>
    </source>
</reference>
<dbReference type="InterPro" id="IPR029063">
    <property type="entry name" value="SAM-dependent_MTases_sf"/>
</dbReference>
<protein>
    <submittedName>
        <fullName evidence="2">23S rRNA (Cytidine2498-2'-O)-methyltransferase</fullName>
    </submittedName>
</protein>
<proteinExistence type="predicted"/>
<dbReference type="SUPFAM" id="SSF53335">
    <property type="entry name" value="S-adenosyl-L-methionine-dependent methyltransferases"/>
    <property type="match status" value="1"/>
</dbReference>
<dbReference type="Gene3D" id="3.40.50.150">
    <property type="entry name" value="Vaccinia Virus protein VP39"/>
    <property type="match status" value="1"/>
</dbReference>
<dbReference type="Pfam" id="PF01728">
    <property type="entry name" value="FtsJ"/>
    <property type="match status" value="1"/>
</dbReference>